<reference evidence="2 3" key="1">
    <citation type="submission" date="2024-01" db="EMBL/GenBank/DDBJ databases">
        <title>A draft genome for a cacao thread blight-causing isolate of Paramarasmius palmivorus.</title>
        <authorList>
            <person name="Baruah I.K."/>
            <person name="Bukari Y."/>
            <person name="Amoako-Attah I."/>
            <person name="Meinhardt L.W."/>
            <person name="Bailey B.A."/>
            <person name="Cohen S.P."/>
        </authorList>
    </citation>
    <scope>NUCLEOTIDE SEQUENCE [LARGE SCALE GENOMIC DNA]</scope>
    <source>
        <strain evidence="2 3">GH-12</strain>
    </source>
</reference>
<evidence type="ECO:0000313" key="3">
    <source>
        <dbReference type="Proteomes" id="UP001383192"/>
    </source>
</evidence>
<gene>
    <name evidence="2" type="ORF">VNI00_006727</name>
</gene>
<evidence type="ECO:0000256" key="1">
    <source>
        <dbReference type="SAM" id="MobiDB-lite"/>
    </source>
</evidence>
<dbReference type="Proteomes" id="UP001383192">
    <property type="component" value="Unassembled WGS sequence"/>
</dbReference>
<comment type="caution">
    <text evidence="2">The sequence shown here is derived from an EMBL/GenBank/DDBJ whole genome shotgun (WGS) entry which is preliminary data.</text>
</comment>
<keyword evidence="3" id="KW-1185">Reference proteome</keyword>
<name>A0AAW0D7G7_9AGAR</name>
<accession>A0AAW0D7G7</accession>
<organism evidence="2 3">
    <name type="scientific">Paramarasmius palmivorus</name>
    <dbReference type="NCBI Taxonomy" id="297713"/>
    <lineage>
        <taxon>Eukaryota</taxon>
        <taxon>Fungi</taxon>
        <taxon>Dikarya</taxon>
        <taxon>Basidiomycota</taxon>
        <taxon>Agaricomycotina</taxon>
        <taxon>Agaricomycetes</taxon>
        <taxon>Agaricomycetidae</taxon>
        <taxon>Agaricales</taxon>
        <taxon>Marasmiineae</taxon>
        <taxon>Marasmiaceae</taxon>
        <taxon>Paramarasmius</taxon>
    </lineage>
</organism>
<sequence>MSDNRSLLTNRTSSDLECCYLLPPEGDWEERLARYFTALGFSGDKEFKFESPENRLFLEASLREKWETYGIFCFVPPMDILDRWTKLLKAKNAEWKADSRRPAEVYETMTTDLKTHGLRVLVIHPMHLLAKGQNIQVAQRDDSLQKYYVSSDCRSHLVDRSGRELCINVSRGISPFPLLINPYSKIECLSEDELRQDGFGGSYMRMQKSMITELMKLVHWAPSGYEVHAPESPVDTKGKRRARGTGSAPDSGPDTARPKKKPDVDDSDGDSSSNHSKGGSLSHLHPDQLLPNGLTRRQHVIVGERVFDYSLPGDERIANVMMWFGMGRAPEEPPDFLQEESRRDPW</sequence>
<evidence type="ECO:0000313" key="2">
    <source>
        <dbReference type="EMBL" id="KAK7047067.1"/>
    </source>
</evidence>
<feature type="compositionally biased region" description="Low complexity" evidence="1">
    <location>
        <begin position="270"/>
        <end position="283"/>
    </location>
</feature>
<dbReference type="EMBL" id="JAYKXP010000021">
    <property type="protein sequence ID" value="KAK7047067.1"/>
    <property type="molecule type" value="Genomic_DNA"/>
</dbReference>
<dbReference type="AlphaFoldDB" id="A0AAW0D7G7"/>
<feature type="region of interest" description="Disordered" evidence="1">
    <location>
        <begin position="227"/>
        <end position="291"/>
    </location>
</feature>
<protein>
    <submittedName>
        <fullName evidence="2">Uncharacterized protein</fullName>
    </submittedName>
</protein>
<proteinExistence type="predicted"/>